<protein>
    <submittedName>
        <fullName evidence="2">Putative secreted peptide</fullName>
    </submittedName>
</protein>
<proteinExistence type="predicted"/>
<organism evidence="2">
    <name type="scientific">Anopheles braziliensis</name>
    <dbReference type="NCBI Taxonomy" id="58242"/>
    <lineage>
        <taxon>Eukaryota</taxon>
        <taxon>Metazoa</taxon>
        <taxon>Ecdysozoa</taxon>
        <taxon>Arthropoda</taxon>
        <taxon>Hexapoda</taxon>
        <taxon>Insecta</taxon>
        <taxon>Pterygota</taxon>
        <taxon>Neoptera</taxon>
        <taxon>Endopterygota</taxon>
        <taxon>Diptera</taxon>
        <taxon>Nematocera</taxon>
        <taxon>Culicoidea</taxon>
        <taxon>Culicidae</taxon>
        <taxon>Anophelinae</taxon>
        <taxon>Anopheles</taxon>
    </lineage>
</organism>
<name>A0A2M3ZWI7_9DIPT</name>
<accession>A0A2M3ZWI7</accession>
<evidence type="ECO:0000313" key="2">
    <source>
        <dbReference type="EMBL" id="MBW32768.1"/>
    </source>
</evidence>
<feature type="signal peptide" evidence="1">
    <location>
        <begin position="1"/>
        <end position="30"/>
    </location>
</feature>
<dbReference type="AlphaFoldDB" id="A0A2M3ZWI7"/>
<evidence type="ECO:0000256" key="1">
    <source>
        <dbReference type="SAM" id="SignalP"/>
    </source>
</evidence>
<reference evidence="2" key="1">
    <citation type="submission" date="2018-01" db="EMBL/GenBank/DDBJ databases">
        <title>An insight into the sialome of Amazonian anophelines.</title>
        <authorList>
            <person name="Ribeiro J.M."/>
            <person name="Scarpassa V."/>
            <person name="Calvo E."/>
        </authorList>
    </citation>
    <scope>NUCLEOTIDE SEQUENCE</scope>
    <source>
        <tissue evidence="2">Salivary glands</tissue>
    </source>
</reference>
<keyword evidence="1" id="KW-0732">Signal</keyword>
<dbReference type="EMBL" id="GGFM01012017">
    <property type="protein sequence ID" value="MBW32768.1"/>
    <property type="molecule type" value="Transcribed_RNA"/>
</dbReference>
<sequence>MVRTHTFRRTWIVLLRSLLLLCSLSSTISGFLFARDRGAIGEGAAWILTPFGVNGMQHEKAVPPPSVITMIVNDSTTRTDTHTRKVVVCLAPRTGTFFFNGMMADHH</sequence>
<feature type="chain" id="PRO_5014643167" evidence="1">
    <location>
        <begin position="31"/>
        <end position="107"/>
    </location>
</feature>